<evidence type="ECO:0000313" key="1">
    <source>
        <dbReference type="EMBL" id="MPC44904.1"/>
    </source>
</evidence>
<dbReference type="EMBL" id="VSRR010006486">
    <property type="protein sequence ID" value="MPC44904.1"/>
    <property type="molecule type" value="Genomic_DNA"/>
</dbReference>
<name>A0A5B7FKI1_PORTR</name>
<organism evidence="1 2">
    <name type="scientific">Portunus trituberculatus</name>
    <name type="common">Swimming crab</name>
    <name type="synonym">Neptunus trituberculatus</name>
    <dbReference type="NCBI Taxonomy" id="210409"/>
    <lineage>
        <taxon>Eukaryota</taxon>
        <taxon>Metazoa</taxon>
        <taxon>Ecdysozoa</taxon>
        <taxon>Arthropoda</taxon>
        <taxon>Crustacea</taxon>
        <taxon>Multicrustacea</taxon>
        <taxon>Malacostraca</taxon>
        <taxon>Eumalacostraca</taxon>
        <taxon>Eucarida</taxon>
        <taxon>Decapoda</taxon>
        <taxon>Pleocyemata</taxon>
        <taxon>Brachyura</taxon>
        <taxon>Eubrachyura</taxon>
        <taxon>Portunoidea</taxon>
        <taxon>Portunidae</taxon>
        <taxon>Portuninae</taxon>
        <taxon>Portunus</taxon>
    </lineage>
</organism>
<protein>
    <submittedName>
        <fullName evidence="1">Uncharacterized protein</fullName>
    </submittedName>
</protein>
<gene>
    <name evidence="1" type="ORF">E2C01_038585</name>
</gene>
<keyword evidence="2" id="KW-1185">Reference proteome</keyword>
<reference evidence="1 2" key="1">
    <citation type="submission" date="2019-05" db="EMBL/GenBank/DDBJ databases">
        <title>Another draft genome of Portunus trituberculatus and its Hox gene families provides insights of decapod evolution.</title>
        <authorList>
            <person name="Jeong J.-H."/>
            <person name="Song I."/>
            <person name="Kim S."/>
            <person name="Choi T."/>
            <person name="Kim D."/>
            <person name="Ryu S."/>
            <person name="Kim W."/>
        </authorList>
    </citation>
    <scope>NUCLEOTIDE SEQUENCE [LARGE SCALE GENOMIC DNA]</scope>
    <source>
        <tissue evidence="1">Muscle</tissue>
    </source>
</reference>
<dbReference type="Proteomes" id="UP000324222">
    <property type="component" value="Unassembled WGS sequence"/>
</dbReference>
<dbReference type="AlphaFoldDB" id="A0A5B7FKI1"/>
<sequence length="90" mass="10133">MQLSGDQPTVENGGHEKALKILAAESYNVLNIHPQDIWVALYQQPLRKISKEKKKCMRACKQECDVTSSFAFLCHTGRVVYGKAGRRQAI</sequence>
<proteinExistence type="predicted"/>
<accession>A0A5B7FKI1</accession>
<comment type="caution">
    <text evidence="1">The sequence shown here is derived from an EMBL/GenBank/DDBJ whole genome shotgun (WGS) entry which is preliminary data.</text>
</comment>
<evidence type="ECO:0000313" key="2">
    <source>
        <dbReference type="Proteomes" id="UP000324222"/>
    </source>
</evidence>